<accession>A0A1L3I2P4</accession>
<dbReference type="STRING" id="1844006.PhaeoP97_00967"/>
<dbReference type="FunFam" id="1.10.10.60:FF:000141">
    <property type="entry name" value="TetR family transcriptional regulator"/>
    <property type="match status" value="1"/>
</dbReference>
<evidence type="ECO:0000256" key="2">
    <source>
        <dbReference type="ARBA" id="ARBA00023125"/>
    </source>
</evidence>
<reference evidence="7" key="1">
    <citation type="submission" date="2016-07" db="EMBL/GenBank/DDBJ databases">
        <title>Phaeobacter portensis sp. nov., a tropodithietic acid producing bacterium isolated from a German harbor.</title>
        <authorList>
            <person name="Freese H.M."/>
            <person name="Bunk B."/>
            <person name="Breider S."/>
            <person name="Brinkhoff T."/>
        </authorList>
    </citation>
    <scope>NUCLEOTIDE SEQUENCE [LARGE SCALE GENOMIC DNA]</scope>
    <source>
        <strain evidence="7">P97</strain>
    </source>
</reference>
<dbReference type="OrthoDB" id="9802802at2"/>
<evidence type="ECO:0000256" key="4">
    <source>
        <dbReference type="PROSITE-ProRule" id="PRU00335"/>
    </source>
</evidence>
<evidence type="ECO:0000256" key="1">
    <source>
        <dbReference type="ARBA" id="ARBA00023015"/>
    </source>
</evidence>
<dbReference type="Pfam" id="PF00440">
    <property type="entry name" value="TetR_N"/>
    <property type="match status" value="1"/>
</dbReference>
<protein>
    <submittedName>
        <fullName evidence="6">Putative transcriptional regulator, TetR family</fullName>
    </submittedName>
</protein>
<evidence type="ECO:0000313" key="7">
    <source>
        <dbReference type="Proteomes" id="UP000183859"/>
    </source>
</evidence>
<dbReference type="InterPro" id="IPR001647">
    <property type="entry name" value="HTH_TetR"/>
</dbReference>
<evidence type="ECO:0000313" key="6">
    <source>
        <dbReference type="EMBL" id="APG46394.1"/>
    </source>
</evidence>
<feature type="domain" description="HTH tetR-type" evidence="5">
    <location>
        <begin position="7"/>
        <end position="67"/>
    </location>
</feature>
<dbReference type="Gene3D" id="1.10.357.10">
    <property type="entry name" value="Tetracycline Repressor, domain 2"/>
    <property type="match status" value="1"/>
</dbReference>
<organism evidence="6 7">
    <name type="scientific">Phaeobacter porticola</name>
    <dbReference type="NCBI Taxonomy" id="1844006"/>
    <lineage>
        <taxon>Bacteria</taxon>
        <taxon>Pseudomonadati</taxon>
        <taxon>Pseudomonadota</taxon>
        <taxon>Alphaproteobacteria</taxon>
        <taxon>Rhodobacterales</taxon>
        <taxon>Roseobacteraceae</taxon>
        <taxon>Phaeobacter</taxon>
    </lineage>
</organism>
<proteinExistence type="predicted"/>
<dbReference type="GO" id="GO:0000976">
    <property type="term" value="F:transcription cis-regulatory region binding"/>
    <property type="evidence" value="ECO:0007669"/>
    <property type="project" value="TreeGrafter"/>
</dbReference>
<name>A0A1L3I2P4_9RHOB</name>
<dbReference type="Proteomes" id="UP000183859">
    <property type="component" value="Chromosome"/>
</dbReference>
<dbReference type="RefSeq" id="WP_072504107.1">
    <property type="nucleotide sequence ID" value="NZ_CP016364.1"/>
</dbReference>
<evidence type="ECO:0000259" key="5">
    <source>
        <dbReference type="PROSITE" id="PS50977"/>
    </source>
</evidence>
<keyword evidence="1" id="KW-0805">Transcription regulation</keyword>
<evidence type="ECO:0000256" key="3">
    <source>
        <dbReference type="ARBA" id="ARBA00023163"/>
    </source>
</evidence>
<dbReference type="PANTHER" id="PTHR30055:SF146">
    <property type="entry name" value="HTH-TYPE TRANSCRIPTIONAL DUAL REGULATOR CECR"/>
    <property type="match status" value="1"/>
</dbReference>
<keyword evidence="7" id="KW-1185">Reference proteome</keyword>
<dbReference type="EMBL" id="CP016364">
    <property type="protein sequence ID" value="APG46394.1"/>
    <property type="molecule type" value="Genomic_DNA"/>
</dbReference>
<dbReference type="SUPFAM" id="SSF46689">
    <property type="entry name" value="Homeodomain-like"/>
    <property type="match status" value="1"/>
</dbReference>
<keyword evidence="3" id="KW-0804">Transcription</keyword>
<dbReference type="PROSITE" id="PS50977">
    <property type="entry name" value="HTH_TETR_2"/>
    <property type="match status" value="1"/>
</dbReference>
<dbReference type="GO" id="GO:0003700">
    <property type="term" value="F:DNA-binding transcription factor activity"/>
    <property type="evidence" value="ECO:0007669"/>
    <property type="project" value="TreeGrafter"/>
</dbReference>
<dbReference type="AlphaFoldDB" id="A0A1L3I2P4"/>
<sequence>MMSSSSDPKQRAILEAAWGGFATYGYRKTSMDDIARRAGMSRPALYLHFRNKEAILKALIDAHYAETADRLRAALASGEAAEAQLLAAFEAQGGEVMEAMLSTPHGMEVLEASMSTAGDHIDAGEALLRDVYATWLAEMAAAGAIRLTGAAEEVARTFCSAMKGVKHTSADYASYRAGVRQLAQLFAAGLSPR</sequence>
<dbReference type="InterPro" id="IPR009057">
    <property type="entry name" value="Homeodomain-like_sf"/>
</dbReference>
<gene>
    <name evidence="6" type="ORF">PhaeoP97_00967</name>
</gene>
<dbReference type="PANTHER" id="PTHR30055">
    <property type="entry name" value="HTH-TYPE TRANSCRIPTIONAL REGULATOR RUTR"/>
    <property type="match status" value="1"/>
</dbReference>
<dbReference type="PRINTS" id="PR00455">
    <property type="entry name" value="HTHTETR"/>
</dbReference>
<dbReference type="InterPro" id="IPR050109">
    <property type="entry name" value="HTH-type_TetR-like_transc_reg"/>
</dbReference>
<dbReference type="KEGG" id="php:PhaeoP97_00967"/>
<dbReference type="Gene3D" id="1.10.10.60">
    <property type="entry name" value="Homeodomain-like"/>
    <property type="match status" value="1"/>
</dbReference>
<keyword evidence="2 4" id="KW-0238">DNA-binding</keyword>
<feature type="DNA-binding region" description="H-T-H motif" evidence="4">
    <location>
        <begin position="30"/>
        <end position="49"/>
    </location>
</feature>